<dbReference type="RefSeq" id="WP_158979542.1">
    <property type="nucleotide sequence ID" value="NZ_WSFO01000006.1"/>
</dbReference>
<keyword evidence="2" id="KW-1133">Transmembrane helix</keyword>
<evidence type="ECO:0000256" key="2">
    <source>
        <dbReference type="SAM" id="Phobius"/>
    </source>
</evidence>
<accession>A0A6A4RJ35</accession>
<keyword evidence="2" id="KW-0812">Transmembrane</keyword>
<proteinExistence type="predicted"/>
<reference evidence="3 4" key="1">
    <citation type="submission" date="2019-12" db="EMBL/GenBank/DDBJ databases">
        <authorList>
            <person name="Zhang Y.-J."/>
        </authorList>
    </citation>
    <scope>NUCLEOTIDE SEQUENCE [LARGE SCALE GENOMIC DNA]</scope>
    <source>
        <strain evidence="3 4">H18S-6</strain>
    </source>
</reference>
<keyword evidence="2" id="KW-0472">Membrane</keyword>
<feature type="region of interest" description="Disordered" evidence="1">
    <location>
        <begin position="1"/>
        <end position="29"/>
    </location>
</feature>
<feature type="transmembrane region" description="Helical" evidence="2">
    <location>
        <begin position="196"/>
        <end position="214"/>
    </location>
</feature>
<gene>
    <name evidence="3" type="ORF">GP644_11025</name>
</gene>
<protein>
    <submittedName>
        <fullName evidence="3">Uncharacterized protein</fullName>
    </submittedName>
</protein>
<comment type="caution">
    <text evidence="3">The sequence shown here is derived from an EMBL/GenBank/DDBJ whole genome shotgun (WGS) entry which is preliminary data.</text>
</comment>
<feature type="transmembrane region" description="Helical" evidence="2">
    <location>
        <begin position="161"/>
        <end position="184"/>
    </location>
</feature>
<sequence>MSTADFQQRLRRINADVPQQQPMDQGSSQAMRTGARKLNVVQLVAGGAILLLGNRALKQVNENYEAIRDSSGIGTAAGLSLVSIAVFLAGIFILARGFFNLKAGPASENNAHFSTEEMPRVPKASNKAKLICSLVGLVLGVFACLCLALAAFAGYETEKALQIAICGIALSILLLLFAITTGIVGIFKRGFALGRVPGYFVIGAVLTFSTIRYFRINPSDWQQFAEILR</sequence>
<evidence type="ECO:0000313" key="4">
    <source>
        <dbReference type="Proteomes" id="UP000441586"/>
    </source>
</evidence>
<feature type="transmembrane region" description="Helical" evidence="2">
    <location>
        <begin position="130"/>
        <end position="155"/>
    </location>
</feature>
<name>A0A6A4RJ35_9RHOB</name>
<organism evidence="3 4">
    <name type="scientific">Parasedimentitalea maritima</name>
    <dbReference type="NCBI Taxonomy" id="2578117"/>
    <lineage>
        <taxon>Bacteria</taxon>
        <taxon>Pseudomonadati</taxon>
        <taxon>Pseudomonadota</taxon>
        <taxon>Alphaproteobacteria</taxon>
        <taxon>Rhodobacterales</taxon>
        <taxon>Paracoccaceae</taxon>
        <taxon>Parasedimentitalea</taxon>
    </lineage>
</organism>
<feature type="transmembrane region" description="Helical" evidence="2">
    <location>
        <begin position="77"/>
        <end position="99"/>
    </location>
</feature>
<evidence type="ECO:0000256" key="1">
    <source>
        <dbReference type="SAM" id="MobiDB-lite"/>
    </source>
</evidence>
<dbReference type="EMBL" id="WSFO01000006">
    <property type="protein sequence ID" value="KAE9629546.1"/>
    <property type="molecule type" value="Genomic_DNA"/>
</dbReference>
<dbReference type="Proteomes" id="UP000441586">
    <property type="component" value="Unassembled WGS sequence"/>
</dbReference>
<dbReference type="AlphaFoldDB" id="A0A6A4RJ35"/>
<feature type="transmembrane region" description="Helical" evidence="2">
    <location>
        <begin position="38"/>
        <end position="57"/>
    </location>
</feature>
<evidence type="ECO:0000313" key="3">
    <source>
        <dbReference type="EMBL" id="KAE9629546.1"/>
    </source>
</evidence>
<feature type="compositionally biased region" description="Polar residues" evidence="1">
    <location>
        <begin position="17"/>
        <end position="29"/>
    </location>
</feature>